<dbReference type="PANTHER" id="PTHR34153:SF2">
    <property type="entry name" value="SI:CH211-262H13.3-RELATED"/>
    <property type="match status" value="1"/>
</dbReference>
<evidence type="ECO:0000313" key="2">
    <source>
        <dbReference type="EMBL" id="KAE9524371.1"/>
    </source>
</evidence>
<keyword evidence="3" id="KW-1185">Reference proteome</keyword>
<gene>
    <name evidence="2" type="ORF">AGLY_015208</name>
</gene>
<accession>A0A6G0T372</accession>
<feature type="region of interest" description="Disordered" evidence="1">
    <location>
        <begin position="1"/>
        <end position="20"/>
    </location>
</feature>
<comment type="caution">
    <text evidence="2">The sequence shown here is derived from an EMBL/GenBank/DDBJ whole genome shotgun (WGS) entry which is preliminary data.</text>
</comment>
<dbReference type="EMBL" id="VYZN01000069">
    <property type="protein sequence ID" value="KAE9524371.1"/>
    <property type="molecule type" value="Genomic_DNA"/>
</dbReference>
<dbReference type="Proteomes" id="UP000475862">
    <property type="component" value="Unassembled WGS sequence"/>
</dbReference>
<sequence>MENFTQNDLEDSASSIISPKNNKNNDTIQYVDRSVNSIWQCMKRIDTNLDYFAKIFNVEQSPERKPVKMNDDEFLYLFPLTEIDDVVDLESRLLDDCSDFKEKFISYITPKGNIKCLCKSDLKYFVRTLLRRLFTYSLASYYSWRGFRGNFQIGNLTIVQVIFDITKSKFKTVSKQYVNLIIKEWIRYAKQRRAHLKKINSS</sequence>
<evidence type="ECO:0000313" key="3">
    <source>
        <dbReference type="Proteomes" id="UP000475862"/>
    </source>
</evidence>
<proteinExistence type="predicted"/>
<dbReference type="PANTHER" id="PTHR34153">
    <property type="entry name" value="SI:CH211-262H13.3-RELATED-RELATED"/>
    <property type="match status" value="1"/>
</dbReference>
<organism evidence="2 3">
    <name type="scientific">Aphis glycines</name>
    <name type="common">Soybean aphid</name>
    <dbReference type="NCBI Taxonomy" id="307491"/>
    <lineage>
        <taxon>Eukaryota</taxon>
        <taxon>Metazoa</taxon>
        <taxon>Ecdysozoa</taxon>
        <taxon>Arthropoda</taxon>
        <taxon>Hexapoda</taxon>
        <taxon>Insecta</taxon>
        <taxon>Pterygota</taxon>
        <taxon>Neoptera</taxon>
        <taxon>Paraneoptera</taxon>
        <taxon>Hemiptera</taxon>
        <taxon>Sternorrhyncha</taxon>
        <taxon>Aphidomorpha</taxon>
        <taxon>Aphidoidea</taxon>
        <taxon>Aphididae</taxon>
        <taxon>Aphidini</taxon>
        <taxon>Aphis</taxon>
        <taxon>Aphis</taxon>
    </lineage>
</organism>
<evidence type="ECO:0000256" key="1">
    <source>
        <dbReference type="SAM" id="MobiDB-lite"/>
    </source>
</evidence>
<dbReference type="OrthoDB" id="6587892at2759"/>
<reference evidence="2 3" key="1">
    <citation type="submission" date="2019-08" db="EMBL/GenBank/DDBJ databases">
        <title>The genome of the soybean aphid Biotype 1, its phylome, world population structure and adaptation to the North American continent.</title>
        <authorList>
            <person name="Giordano R."/>
            <person name="Donthu R.K."/>
            <person name="Hernandez A.G."/>
            <person name="Wright C.L."/>
            <person name="Zimin A.V."/>
        </authorList>
    </citation>
    <scope>NUCLEOTIDE SEQUENCE [LARGE SCALE GENOMIC DNA]</scope>
    <source>
        <tissue evidence="2">Whole aphids</tissue>
    </source>
</reference>
<name>A0A6G0T372_APHGL</name>
<dbReference type="AlphaFoldDB" id="A0A6G0T372"/>
<protein>
    <submittedName>
        <fullName evidence="2">Uncharacterized protein</fullName>
    </submittedName>
</protein>